<dbReference type="GO" id="GO:0003676">
    <property type="term" value="F:nucleic acid binding"/>
    <property type="evidence" value="ECO:0007669"/>
    <property type="project" value="InterPro"/>
</dbReference>
<dbReference type="PANTHER" id="PTHR46387">
    <property type="entry name" value="POLYNUCLEOTIDYL TRANSFERASE, RIBONUCLEASE H-LIKE SUPERFAMILY PROTEIN"/>
    <property type="match status" value="1"/>
</dbReference>
<name>A0A0G0UGZ7_9BACT</name>
<feature type="domain" description="RNase H type-1" evidence="1">
    <location>
        <begin position="2"/>
        <end position="136"/>
    </location>
</feature>
<proteinExistence type="predicted"/>
<dbReference type="InterPro" id="IPR002156">
    <property type="entry name" value="RNaseH_domain"/>
</dbReference>
<gene>
    <name evidence="2" type="ORF">UT84_C0027G0006</name>
</gene>
<sequence>MEKNELNIHCDGGSRGNPGPAAVGVVIKNQDNQVLFEISKTIGESTNNVAEYRGVIEALKLLKNKQVKTQRINFFLDSQVVANQLAGIFKIKELHLKKLYLVAQNLIQELKIPVTYIIIKREFNQRADFLVNQALDQATF</sequence>
<dbReference type="PATRIC" id="fig|1618405.3.peg.816"/>
<dbReference type="InterPro" id="IPR012337">
    <property type="entry name" value="RNaseH-like_sf"/>
</dbReference>
<dbReference type="InterPro" id="IPR036397">
    <property type="entry name" value="RNaseH_sf"/>
</dbReference>
<comment type="caution">
    <text evidence="2">The sequence shown here is derived from an EMBL/GenBank/DDBJ whole genome shotgun (WGS) entry which is preliminary data.</text>
</comment>
<evidence type="ECO:0000313" key="3">
    <source>
        <dbReference type="Proteomes" id="UP000034531"/>
    </source>
</evidence>
<dbReference type="CDD" id="cd09279">
    <property type="entry name" value="RNase_HI_like"/>
    <property type="match status" value="1"/>
</dbReference>
<dbReference type="GO" id="GO:0004523">
    <property type="term" value="F:RNA-DNA hybrid ribonuclease activity"/>
    <property type="evidence" value="ECO:0007669"/>
    <property type="project" value="InterPro"/>
</dbReference>
<dbReference type="SUPFAM" id="SSF53098">
    <property type="entry name" value="Ribonuclease H-like"/>
    <property type="match status" value="1"/>
</dbReference>
<organism evidence="2 3">
    <name type="scientific">Candidatus Curtissbacteria bacterium GW2011_GWA1_40_16</name>
    <dbReference type="NCBI Taxonomy" id="1618405"/>
    <lineage>
        <taxon>Bacteria</taxon>
        <taxon>Candidatus Curtissiibacteriota</taxon>
    </lineage>
</organism>
<reference evidence="2 3" key="1">
    <citation type="journal article" date="2015" name="Nature">
        <title>rRNA introns, odd ribosomes, and small enigmatic genomes across a large radiation of phyla.</title>
        <authorList>
            <person name="Brown C.T."/>
            <person name="Hug L.A."/>
            <person name="Thomas B.C."/>
            <person name="Sharon I."/>
            <person name="Castelle C.J."/>
            <person name="Singh A."/>
            <person name="Wilkins M.J."/>
            <person name="Williams K.H."/>
            <person name="Banfield J.F."/>
        </authorList>
    </citation>
    <scope>NUCLEOTIDE SEQUENCE [LARGE SCALE GENOMIC DNA]</scope>
</reference>
<dbReference type="Pfam" id="PF13456">
    <property type="entry name" value="RVT_3"/>
    <property type="match status" value="1"/>
</dbReference>
<dbReference type="AlphaFoldDB" id="A0A0G0UGZ7"/>
<dbReference type="PROSITE" id="PS50879">
    <property type="entry name" value="RNASE_H_1"/>
    <property type="match status" value="1"/>
</dbReference>
<protein>
    <submittedName>
        <fullName evidence="2">Ribonuclease H</fullName>
    </submittedName>
</protein>
<dbReference type="Gene3D" id="3.30.420.10">
    <property type="entry name" value="Ribonuclease H-like superfamily/Ribonuclease H"/>
    <property type="match status" value="1"/>
</dbReference>
<dbReference type="PANTHER" id="PTHR46387:SF2">
    <property type="entry name" value="RIBONUCLEASE HI"/>
    <property type="match status" value="1"/>
</dbReference>
<evidence type="ECO:0000313" key="2">
    <source>
        <dbReference type="EMBL" id="KKR49437.1"/>
    </source>
</evidence>
<accession>A0A0G0UGZ7</accession>
<evidence type="ECO:0000259" key="1">
    <source>
        <dbReference type="PROSITE" id="PS50879"/>
    </source>
</evidence>
<dbReference type="EMBL" id="LBYI01000027">
    <property type="protein sequence ID" value="KKR49437.1"/>
    <property type="molecule type" value="Genomic_DNA"/>
</dbReference>
<dbReference type="Proteomes" id="UP000034531">
    <property type="component" value="Unassembled WGS sequence"/>
</dbReference>